<keyword evidence="5" id="KW-0874">Quinone</keyword>
<evidence type="ECO:0000256" key="2">
    <source>
        <dbReference type="ARBA" id="ARBA00007244"/>
    </source>
</evidence>
<dbReference type="Gene3D" id="1.20.1300.10">
    <property type="entry name" value="Fumarate reductase/succinate dehydrogenase, transmembrane subunit"/>
    <property type="match status" value="1"/>
</dbReference>
<comment type="subcellular location">
    <subcellularLocation>
        <location evidence="1">Mitochondrion inner membrane</location>
        <topology evidence="1">Multi-pass membrane protein</topology>
    </subcellularLocation>
</comment>
<dbReference type="GO" id="GO:0005743">
    <property type="term" value="C:mitochondrial inner membrane"/>
    <property type="evidence" value="ECO:0007669"/>
    <property type="project" value="UniProtKB-SubCell"/>
</dbReference>
<organism evidence="14 16">
    <name type="scientific">Yarrowia lipolytica</name>
    <name type="common">Candida lipolytica</name>
    <dbReference type="NCBI Taxonomy" id="4952"/>
    <lineage>
        <taxon>Eukaryota</taxon>
        <taxon>Fungi</taxon>
        <taxon>Dikarya</taxon>
        <taxon>Ascomycota</taxon>
        <taxon>Saccharomycotina</taxon>
        <taxon>Dipodascomycetes</taxon>
        <taxon>Dipodascales</taxon>
        <taxon>Dipodascales incertae sedis</taxon>
        <taxon>Yarrowia</taxon>
    </lineage>
</organism>
<evidence type="ECO:0000256" key="1">
    <source>
        <dbReference type="ARBA" id="ARBA00004448"/>
    </source>
</evidence>
<keyword evidence="12 13" id="KW-0472">Membrane</keyword>
<protein>
    <submittedName>
        <fullName evidence="14">Uncharacterized protein</fullName>
    </submittedName>
</protein>
<sequence length="171" mass="18600">MIRTIAQQSFRVARPSLRQGPLAAYRCLQTQTTTPAEALDILNKQRALRPTSPHLDIYQPQLTWYLSGLHRVTGVALGGALYALLCAYAAGPALGIHIDSTTLAHTFAAVPLVAKLPLKALVAFPFTFHAFNGVRHLVWDFTKELTVKGVYRTGYTVLGLSVLSAAVLAFI</sequence>
<accession>A0A1H6PPD6</accession>
<evidence type="ECO:0000256" key="6">
    <source>
        <dbReference type="ARBA" id="ARBA00022723"/>
    </source>
</evidence>
<dbReference type="OrthoDB" id="588261at2759"/>
<keyword evidence="11" id="KW-0496">Mitochondrion</keyword>
<keyword evidence="6" id="KW-0479">Metal-binding</keyword>
<evidence type="ECO:0000256" key="4">
    <source>
        <dbReference type="ARBA" id="ARBA00022692"/>
    </source>
</evidence>
<dbReference type="VEuPathDB" id="FungiDB:YALI1_E35082g"/>
<dbReference type="PANTHER" id="PTHR10978:SF5">
    <property type="entry name" value="SUCCINATE DEHYDROGENASE CYTOCHROME B560 SUBUNIT, MITOCHONDRIAL"/>
    <property type="match status" value="1"/>
</dbReference>
<dbReference type="VEuPathDB" id="FungiDB:YALI0_E29667g"/>
<evidence type="ECO:0000313" key="17">
    <source>
        <dbReference type="Proteomes" id="UP000256601"/>
    </source>
</evidence>
<evidence type="ECO:0000256" key="8">
    <source>
        <dbReference type="ARBA" id="ARBA00022946"/>
    </source>
</evidence>
<dbReference type="GeneID" id="2911936"/>
<evidence type="ECO:0000256" key="12">
    <source>
        <dbReference type="ARBA" id="ARBA00023136"/>
    </source>
</evidence>
<feature type="transmembrane region" description="Helical" evidence="13">
    <location>
        <begin position="150"/>
        <end position="170"/>
    </location>
</feature>
<evidence type="ECO:0000256" key="7">
    <source>
        <dbReference type="ARBA" id="ARBA00022792"/>
    </source>
</evidence>
<evidence type="ECO:0000256" key="11">
    <source>
        <dbReference type="ARBA" id="ARBA00023128"/>
    </source>
</evidence>
<dbReference type="GO" id="GO:0048038">
    <property type="term" value="F:quinone binding"/>
    <property type="evidence" value="ECO:0007669"/>
    <property type="project" value="UniProtKB-KW"/>
</dbReference>
<reference evidence="14 16" key="1">
    <citation type="journal article" date="2016" name="PLoS ONE">
        <title>Sequence Assembly of Yarrowia lipolytica Strain W29/CLIB89 Shows Transposable Element Diversity.</title>
        <authorList>
            <person name="Magnan C."/>
            <person name="Yu J."/>
            <person name="Chang I."/>
            <person name="Jahn E."/>
            <person name="Kanomata Y."/>
            <person name="Wu J."/>
            <person name="Zeller M."/>
            <person name="Oakes M."/>
            <person name="Baldi P."/>
            <person name="Sandmeyer S."/>
        </authorList>
    </citation>
    <scope>NUCLEOTIDE SEQUENCE [LARGE SCALE GENOMIC DNA]</scope>
    <source>
        <strain evidence="14">CLIB89</strain>
        <strain evidence="16">CLIB89(W29)</strain>
    </source>
</reference>
<dbReference type="GO" id="GO:0046872">
    <property type="term" value="F:metal ion binding"/>
    <property type="evidence" value="ECO:0007669"/>
    <property type="project" value="UniProtKB-KW"/>
</dbReference>
<dbReference type="InterPro" id="IPR018495">
    <property type="entry name" value="Succ_DH_cyt_bsu_CS"/>
</dbReference>
<dbReference type="EMBL" id="CP017557">
    <property type="protein sequence ID" value="AOW06147.1"/>
    <property type="molecule type" value="Genomic_DNA"/>
</dbReference>
<dbReference type="GO" id="GO:0009055">
    <property type="term" value="F:electron transfer activity"/>
    <property type="evidence" value="ECO:0007669"/>
    <property type="project" value="InterPro"/>
</dbReference>
<dbReference type="PANTHER" id="PTHR10978">
    <property type="entry name" value="SUCCINATE DEHYDROGENASE CYTOCHROME B560 SUBUNIT"/>
    <property type="match status" value="1"/>
</dbReference>
<dbReference type="Pfam" id="PF01127">
    <property type="entry name" value="Sdh_cyt"/>
    <property type="match status" value="1"/>
</dbReference>
<dbReference type="eggNOG" id="KOG0449">
    <property type="taxonomic scope" value="Eukaryota"/>
</dbReference>
<reference evidence="15 17" key="2">
    <citation type="submission" date="2018-07" db="EMBL/GenBank/DDBJ databases">
        <title>Draft Genome Assemblies for Five Robust Yarrowia lipolytica Strains Exhibiting High Lipid Production and Pentose Sugar Utilization and Sugar Alcohol Secretion from Undetoxified Lignocellulosic Biomass Hydrolysates.</title>
        <authorList>
            <consortium name="DOE Joint Genome Institute"/>
            <person name="Walker C."/>
            <person name="Ryu S."/>
            <person name="Na H."/>
            <person name="Zane M."/>
            <person name="LaButti K."/>
            <person name="Lipzen A."/>
            <person name="Haridas S."/>
            <person name="Barry K."/>
            <person name="Grigoriev I.V."/>
            <person name="Quarterman J."/>
            <person name="Slininger P."/>
            <person name="Dien B."/>
            <person name="Trinh C.T."/>
        </authorList>
    </citation>
    <scope>NUCLEOTIDE SEQUENCE [LARGE SCALE GENOMIC DNA]</scope>
    <source>
        <strain evidence="15 17">YB392</strain>
    </source>
</reference>
<dbReference type="GO" id="GO:0006121">
    <property type="term" value="P:mitochondrial electron transport, succinate to ubiquinone"/>
    <property type="evidence" value="ECO:0007669"/>
    <property type="project" value="TreeGrafter"/>
</dbReference>
<dbReference type="InterPro" id="IPR034804">
    <property type="entry name" value="SQR/QFR_C/D"/>
</dbReference>
<dbReference type="InterPro" id="IPR000701">
    <property type="entry name" value="SuccDH_FuR_B_TM-su"/>
</dbReference>
<dbReference type="AlphaFoldDB" id="A0A1H6PPD6"/>
<keyword evidence="8" id="KW-0809">Transit peptide</keyword>
<dbReference type="Proteomes" id="UP000256601">
    <property type="component" value="Unassembled WGS sequence"/>
</dbReference>
<evidence type="ECO:0000313" key="14">
    <source>
        <dbReference type="EMBL" id="AOW06147.1"/>
    </source>
</evidence>
<dbReference type="InterPro" id="IPR014314">
    <property type="entry name" value="Succ_DH_cytb556"/>
</dbReference>
<evidence type="ECO:0000256" key="9">
    <source>
        <dbReference type="ARBA" id="ARBA00022989"/>
    </source>
</evidence>
<keyword evidence="3" id="KW-0349">Heme</keyword>
<dbReference type="Proteomes" id="UP000182444">
    <property type="component" value="Chromosome 1E"/>
</dbReference>
<evidence type="ECO:0000256" key="5">
    <source>
        <dbReference type="ARBA" id="ARBA00022719"/>
    </source>
</evidence>
<name>A0A1H6PPD6_YARLL</name>
<comment type="similarity">
    <text evidence="2">Belongs to the cytochrome b560 family.</text>
</comment>
<dbReference type="CDD" id="cd03499">
    <property type="entry name" value="SQR_TypeC_SdhC"/>
    <property type="match status" value="1"/>
</dbReference>
<proteinExistence type="inferred from homology"/>
<evidence type="ECO:0000256" key="10">
    <source>
        <dbReference type="ARBA" id="ARBA00023004"/>
    </source>
</evidence>
<dbReference type="NCBIfam" id="TIGR02970">
    <property type="entry name" value="succ_dehyd_cytB"/>
    <property type="match status" value="1"/>
</dbReference>
<keyword evidence="4 13" id="KW-0812">Transmembrane</keyword>
<dbReference type="SUPFAM" id="SSF81343">
    <property type="entry name" value="Fumarate reductase respiratory complex transmembrane subunits"/>
    <property type="match status" value="1"/>
</dbReference>
<gene>
    <name evidence="15" type="ORF">B0I71DRAFT_38204</name>
    <name evidence="14" type="ORF">YALI1_E35082g</name>
</gene>
<dbReference type="RefSeq" id="XP_504562.2">
    <property type="nucleotide sequence ID" value="XM_504562.2"/>
</dbReference>
<evidence type="ECO:0000313" key="16">
    <source>
        <dbReference type="Proteomes" id="UP000182444"/>
    </source>
</evidence>
<dbReference type="OMA" id="MNGIRHL"/>
<evidence type="ECO:0000256" key="3">
    <source>
        <dbReference type="ARBA" id="ARBA00022617"/>
    </source>
</evidence>
<dbReference type="GO" id="GO:0006099">
    <property type="term" value="P:tricarboxylic acid cycle"/>
    <property type="evidence" value="ECO:0007669"/>
    <property type="project" value="InterPro"/>
</dbReference>
<dbReference type="PROSITE" id="PS01000">
    <property type="entry name" value="SDH_CYT_1"/>
    <property type="match status" value="1"/>
</dbReference>
<keyword evidence="10" id="KW-0408">Iron</keyword>
<dbReference type="EMBL" id="KZ858995">
    <property type="protein sequence ID" value="RDW25710.1"/>
    <property type="molecule type" value="Genomic_DNA"/>
</dbReference>
<evidence type="ECO:0000313" key="15">
    <source>
        <dbReference type="EMBL" id="RDW25710.1"/>
    </source>
</evidence>
<keyword evidence="7" id="KW-0999">Mitochondrion inner membrane</keyword>
<keyword evidence="9 13" id="KW-1133">Transmembrane helix</keyword>
<dbReference type="KEGG" id="yli:2911936"/>
<feature type="transmembrane region" description="Helical" evidence="13">
    <location>
        <begin position="75"/>
        <end position="98"/>
    </location>
</feature>
<evidence type="ECO:0000256" key="13">
    <source>
        <dbReference type="SAM" id="Phobius"/>
    </source>
</evidence>
<dbReference type="FunFam" id="1.20.1300.10:FF:000008">
    <property type="entry name" value="Succinate dehydrogenase cytochrome b560 subunit"/>
    <property type="match status" value="1"/>
</dbReference>